<comment type="caution">
    <text evidence="1">The sequence shown here is derived from an EMBL/GenBank/DDBJ whole genome shotgun (WGS) entry which is preliminary data.</text>
</comment>
<accession>A0ACC0ZS83</accession>
<organism evidence="1 2">
    <name type="scientific">Pistacia atlantica</name>
    <dbReference type="NCBI Taxonomy" id="434234"/>
    <lineage>
        <taxon>Eukaryota</taxon>
        <taxon>Viridiplantae</taxon>
        <taxon>Streptophyta</taxon>
        <taxon>Embryophyta</taxon>
        <taxon>Tracheophyta</taxon>
        <taxon>Spermatophyta</taxon>
        <taxon>Magnoliopsida</taxon>
        <taxon>eudicotyledons</taxon>
        <taxon>Gunneridae</taxon>
        <taxon>Pentapetalae</taxon>
        <taxon>rosids</taxon>
        <taxon>malvids</taxon>
        <taxon>Sapindales</taxon>
        <taxon>Anacardiaceae</taxon>
        <taxon>Pistacia</taxon>
    </lineage>
</organism>
<sequence>MAENVIINLLPSKQLKSVMKATDSVTERSVLPPKPTKTITKASNSATERLVSSPVNLIKQLVFTEFGLSPVTTMRSPELSISPAEPNTALHLHPLKAESPRLNLQPNIKANNGCCCKRSRCLKLYCQCFSAGVYCDESKCKCIGCRNNVENEALREAAVENILERSPSAFSPKIACSPCSALNIGDDKENVPMVGKHYRGCGCKKTGCLKKYCECYHAKVFCSENCKCVDCKNFEESVERMALSERYSFFEGSKETDTVTDGNLSNTNMCKNFQGSEEKIAFPGWENYKRKLCIQRANTAISTAIGLSGHSFLHASRKRKSHEFLDSNDKDPPNQRLINEQKANPRRISSALTGLSDDPVNHIVSYATPGSSEFHCRSLLADTIHLRDVEKLCSLLVLVSEAAKILPDKNSNILEVQDMENCQKGFDVQKEVKVNHLSRNQADAVNAKDSSFVGAARQNQIPNNGCKSDLYIKQEELVLKSFRNCLRKIITLGDLKESRADQCQQTDNPLQIMEPLPE</sequence>
<gene>
    <name evidence="1" type="ORF">Patl1_34262</name>
</gene>
<evidence type="ECO:0000313" key="2">
    <source>
        <dbReference type="Proteomes" id="UP001164250"/>
    </source>
</evidence>
<reference evidence="2" key="1">
    <citation type="journal article" date="2023" name="G3 (Bethesda)">
        <title>Genome assembly and association tests identify interacting loci associated with vigor, precocity, and sex in interspecific pistachio rootstocks.</title>
        <authorList>
            <person name="Palmer W."/>
            <person name="Jacygrad E."/>
            <person name="Sagayaradj S."/>
            <person name="Cavanaugh K."/>
            <person name="Han R."/>
            <person name="Bertier L."/>
            <person name="Beede B."/>
            <person name="Kafkas S."/>
            <person name="Golino D."/>
            <person name="Preece J."/>
            <person name="Michelmore R."/>
        </authorList>
    </citation>
    <scope>NUCLEOTIDE SEQUENCE [LARGE SCALE GENOMIC DNA]</scope>
</reference>
<dbReference type="EMBL" id="CM047910">
    <property type="protein sequence ID" value="KAJ0076086.1"/>
    <property type="molecule type" value="Genomic_DNA"/>
</dbReference>
<protein>
    <submittedName>
        <fullName evidence="1">Uncharacterized protein</fullName>
    </submittedName>
</protein>
<evidence type="ECO:0000313" key="1">
    <source>
        <dbReference type="EMBL" id="KAJ0076086.1"/>
    </source>
</evidence>
<dbReference type="Proteomes" id="UP001164250">
    <property type="component" value="Chromosome 15"/>
</dbReference>
<name>A0ACC0ZS83_9ROSI</name>
<keyword evidence="2" id="KW-1185">Reference proteome</keyword>
<proteinExistence type="predicted"/>